<dbReference type="Proteomes" id="UP000030689">
    <property type="component" value="Unassembled WGS sequence"/>
</dbReference>
<keyword evidence="3" id="KW-1185">Reference proteome</keyword>
<organism evidence="2 3">
    <name type="scientific">Eutrema salsugineum</name>
    <name type="common">Saltwater cress</name>
    <name type="synonym">Sisymbrium salsugineum</name>
    <dbReference type="NCBI Taxonomy" id="72664"/>
    <lineage>
        <taxon>Eukaryota</taxon>
        <taxon>Viridiplantae</taxon>
        <taxon>Streptophyta</taxon>
        <taxon>Embryophyta</taxon>
        <taxon>Tracheophyta</taxon>
        <taxon>Spermatophyta</taxon>
        <taxon>Magnoliopsida</taxon>
        <taxon>eudicotyledons</taxon>
        <taxon>Gunneridae</taxon>
        <taxon>Pentapetalae</taxon>
        <taxon>rosids</taxon>
        <taxon>malvids</taxon>
        <taxon>Brassicales</taxon>
        <taxon>Brassicaceae</taxon>
        <taxon>Eutremeae</taxon>
        <taxon>Eutrema</taxon>
    </lineage>
</organism>
<protein>
    <recommendedName>
        <fullName evidence="1">F-box protein</fullName>
    </recommendedName>
</protein>
<comment type="subunit">
    <text evidence="1">Component of the SCF-type E3 ligase complex.</text>
</comment>
<dbReference type="Gramene" id="ESQ40313">
    <property type="protein sequence ID" value="ESQ40313"/>
    <property type="gene ID" value="EUTSA_v10015413mg"/>
</dbReference>
<dbReference type="PANTHER" id="PTHR12874:SF16">
    <property type="entry name" value="OS01G0800800 PROTEIN"/>
    <property type="match status" value="1"/>
</dbReference>
<comment type="subcellular location">
    <subcellularLocation>
        <location evidence="1">Nucleus</location>
    </subcellularLocation>
</comment>
<dbReference type="GO" id="GO:0005737">
    <property type="term" value="C:cytoplasm"/>
    <property type="evidence" value="ECO:0007669"/>
    <property type="project" value="TreeGrafter"/>
</dbReference>
<sequence length="287" mass="32569">MSPSASIAVARVLSFSTAVKQNHLKRKCNDDDEITQEKAVLMAMHEEEHDEDEHTLSWEALSLLGLYMEPETLAIASCVSTTWLKCFSSENLWKSLITARSAQPSSPYEFALENTPVISYKHLVSTVESDVKRRRKNQLPAEIKIFLSDLSFIVHVSTETKKASVLKKGKDLEFGPNNKFKIEVDVSSSGISAGEKSVRMTWQVVYKNWEKFLTITDDTTTRSLDRNYGWFTDKLEDKDNRKLLGDVKPSFKGGVFDKIGFAIVDSDGYGNLLVDGFLRYLQRFFLE</sequence>
<dbReference type="GO" id="GO:0009740">
    <property type="term" value="P:gibberellic acid mediated signaling pathway"/>
    <property type="evidence" value="ECO:0007669"/>
    <property type="project" value="TreeGrafter"/>
</dbReference>
<dbReference type="GO" id="GO:0016567">
    <property type="term" value="P:protein ubiquitination"/>
    <property type="evidence" value="ECO:0007669"/>
    <property type="project" value="UniProtKB-UniRule"/>
</dbReference>
<dbReference type="OMA" id="VLMAMHE"/>
<dbReference type="OrthoDB" id="1905685at2759"/>
<comment type="function">
    <text evidence="1">Acts as a component of a SCF E3 ubiquitin ligase complexes.</text>
</comment>
<dbReference type="KEGG" id="eus:EUTSA_v10015413mg"/>
<dbReference type="GO" id="GO:0019005">
    <property type="term" value="C:SCF ubiquitin ligase complex"/>
    <property type="evidence" value="ECO:0007669"/>
    <property type="project" value="UniProtKB-UniRule"/>
</dbReference>
<dbReference type="AlphaFoldDB" id="V4LKG7"/>
<gene>
    <name evidence="2" type="ORF">EUTSA_v10015413mg</name>
</gene>
<keyword evidence="1" id="KW-0539">Nucleus</keyword>
<dbReference type="GO" id="GO:0005634">
    <property type="term" value="C:nucleus"/>
    <property type="evidence" value="ECO:0007669"/>
    <property type="project" value="UniProtKB-SubCell"/>
</dbReference>
<evidence type="ECO:0000313" key="2">
    <source>
        <dbReference type="EMBL" id="ESQ40313.1"/>
    </source>
</evidence>
<dbReference type="EMBL" id="KI517464">
    <property type="protein sequence ID" value="ESQ40313.1"/>
    <property type="molecule type" value="Genomic_DNA"/>
</dbReference>
<comment type="pathway">
    <text evidence="1">Protein modification; protein ubiquitination.</text>
</comment>
<keyword evidence="1" id="KW-0833">Ubl conjugation pathway</keyword>
<dbReference type="InterPro" id="IPR036047">
    <property type="entry name" value="F-box-like_dom_sf"/>
</dbReference>
<dbReference type="GO" id="GO:0031146">
    <property type="term" value="P:SCF-dependent proteasomal ubiquitin-dependent protein catabolic process"/>
    <property type="evidence" value="ECO:0007669"/>
    <property type="project" value="UniProtKB-UniRule"/>
</dbReference>
<dbReference type="SUPFAM" id="SSF81383">
    <property type="entry name" value="F-box domain"/>
    <property type="match status" value="1"/>
</dbReference>
<evidence type="ECO:0000313" key="3">
    <source>
        <dbReference type="Proteomes" id="UP000030689"/>
    </source>
</evidence>
<proteinExistence type="predicted"/>
<dbReference type="PANTHER" id="PTHR12874">
    <property type="entry name" value="F-BOX ONLY PROTEIN 48-RELATED"/>
    <property type="match status" value="1"/>
</dbReference>
<evidence type="ECO:0000256" key="1">
    <source>
        <dbReference type="RuleBase" id="RU369085"/>
    </source>
</evidence>
<accession>V4LKG7</accession>
<name>V4LKG7_EUTSA</name>
<reference evidence="2 3" key="1">
    <citation type="journal article" date="2013" name="Front. Plant Sci.">
        <title>The Reference Genome of the Halophytic Plant Eutrema salsugineum.</title>
        <authorList>
            <person name="Yang R."/>
            <person name="Jarvis D.E."/>
            <person name="Chen H."/>
            <person name="Beilstein M.A."/>
            <person name="Grimwood J."/>
            <person name="Jenkins J."/>
            <person name="Shu S."/>
            <person name="Prochnik S."/>
            <person name="Xin M."/>
            <person name="Ma C."/>
            <person name="Schmutz J."/>
            <person name="Wing R.A."/>
            <person name="Mitchell-Olds T."/>
            <person name="Schumaker K.S."/>
            <person name="Wang X."/>
        </authorList>
    </citation>
    <scope>NUCLEOTIDE SEQUENCE [LARGE SCALE GENOMIC DNA]</scope>
</reference>